<dbReference type="GO" id="GO:0000981">
    <property type="term" value="F:DNA-binding transcription factor activity, RNA polymerase II-specific"/>
    <property type="evidence" value="ECO:0007669"/>
    <property type="project" value="TreeGrafter"/>
</dbReference>
<evidence type="ECO:0000256" key="4">
    <source>
        <dbReference type="ARBA" id="ARBA00022833"/>
    </source>
</evidence>
<evidence type="ECO:0000256" key="3">
    <source>
        <dbReference type="ARBA" id="ARBA00022771"/>
    </source>
</evidence>
<feature type="domain" description="C2H2-type" evidence="6">
    <location>
        <begin position="59"/>
        <end position="88"/>
    </location>
</feature>
<dbReference type="OrthoDB" id="6077919at2759"/>
<evidence type="ECO:0000313" key="7">
    <source>
        <dbReference type="EMBL" id="OSX58482.1"/>
    </source>
</evidence>
<keyword evidence="1" id="KW-0479">Metal-binding</keyword>
<dbReference type="GO" id="GO:0005634">
    <property type="term" value="C:nucleus"/>
    <property type="evidence" value="ECO:0007669"/>
    <property type="project" value="UniProtKB-ARBA"/>
</dbReference>
<evidence type="ECO:0000256" key="2">
    <source>
        <dbReference type="ARBA" id="ARBA00022737"/>
    </source>
</evidence>
<dbReference type="GeneID" id="36331648"/>
<reference evidence="7 8" key="1">
    <citation type="submission" date="2017-04" db="EMBL/GenBank/DDBJ databases">
        <title>Genome Sequence of the Model Brown-Rot Fungus Postia placenta SB12.</title>
        <authorList>
            <consortium name="DOE Joint Genome Institute"/>
            <person name="Gaskell J."/>
            <person name="Kersten P."/>
            <person name="Larrondo L.F."/>
            <person name="Canessa P."/>
            <person name="Martinez D."/>
            <person name="Hibbett D."/>
            <person name="Schmoll M."/>
            <person name="Kubicek C.P."/>
            <person name="Martinez A.T."/>
            <person name="Yadav J."/>
            <person name="Master E."/>
            <person name="Magnuson J.K."/>
            <person name="James T."/>
            <person name="Yaver D."/>
            <person name="Berka R."/>
            <person name="Labutti K."/>
            <person name="Lipzen A."/>
            <person name="Aerts A."/>
            <person name="Barry K."/>
            <person name="Henrissat B."/>
            <person name="Blanchette R."/>
            <person name="Grigoriev I."/>
            <person name="Cullen D."/>
        </authorList>
    </citation>
    <scope>NUCLEOTIDE SEQUENCE [LARGE SCALE GENOMIC DNA]</scope>
    <source>
        <strain evidence="7 8">MAD-698-R-SB12</strain>
    </source>
</reference>
<dbReference type="STRING" id="670580.A0A1X6MQK7"/>
<dbReference type="SUPFAM" id="SSF57667">
    <property type="entry name" value="beta-beta-alpha zinc fingers"/>
    <property type="match status" value="1"/>
</dbReference>
<gene>
    <name evidence="7" type="ORF">POSPLADRAFT_1152883</name>
</gene>
<dbReference type="SMART" id="SM00355">
    <property type="entry name" value="ZnF_C2H2"/>
    <property type="match status" value="4"/>
</dbReference>
<dbReference type="PROSITE" id="PS50157">
    <property type="entry name" value="ZINC_FINGER_C2H2_2"/>
    <property type="match status" value="2"/>
</dbReference>
<dbReference type="EMBL" id="KZ110604">
    <property type="protein sequence ID" value="OSX58482.1"/>
    <property type="molecule type" value="Genomic_DNA"/>
</dbReference>
<name>A0A1X6MQK7_9APHY</name>
<evidence type="ECO:0000259" key="6">
    <source>
        <dbReference type="PROSITE" id="PS50157"/>
    </source>
</evidence>
<dbReference type="InterPro" id="IPR036236">
    <property type="entry name" value="Znf_C2H2_sf"/>
</dbReference>
<sequence length="252" mass="28289">MAVFNGQICQLCNVWFVDANALERHTKASFVHRDFQCPNCYERFHGPQELVDHRVAAHHCCVNCNRLFKSHQSLQMHLKSSLHKERTVPCPGQGCTKLFLSGAGLVNHLESGACPSRTTRHHVNKLAVRYDETNIVTNASRLLTGPDGHMQPKLPVVSIATSLSFNGTQFECFLCHRAFKTLGRLNEHLASPAHDDEIYKCPALWDGCGAEFRTLSGLCQHVESETCGIRRFNRHMQNVISEVTTAVGKFIH</sequence>
<dbReference type="RefSeq" id="XP_024335276.1">
    <property type="nucleotide sequence ID" value="XM_024486699.1"/>
</dbReference>
<dbReference type="GO" id="GO:0000978">
    <property type="term" value="F:RNA polymerase II cis-regulatory region sequence-specific DNA binding"/>
    <property type="evidence" value="ECO:0007669"/>
    <property type="project" value="TreeGrafter"/>
</dbReference>
<dbReference type="InterPro" id="IPR050329">
    <property type="entry name" value="GLI_C2H2-zinc-finger"/>
</dbReference>
<dbReference type="AlphaFoldDB" id="A0A1X6MQK7"/>
<dbReference type="PROSITE" id="PS00028">
    <property type="entry name" value="ZINC_FINGER_C2H2_1"/>
    <property type="match status" value="2"/>
</dbReference>
<keyword evidence="4" id="KW-0862">Zinc</keyword>
<dbReference type="PANTHER" id="PTHR19818">
    <property type="entry name" value="ZINC FINGER PROTEIN ZIC AND GLI"/>
    <property type="match status" value="1"/>
</dbReference>
<keyword evidence="2" id="KW-0677">Repeat</keyword>
<evidence type="ECO:0000256" key="1">
    <source>
        <dbReference type="ARBA" id="ARBA00022723"/>
    </source>
</evidence>
<dbReference type="Gene3D" id="3.30.160.60">
    <property type="entry name" value="Classic Zinc Finger"/>
    <property type="match status" value="3"/>
</dbReference>
<dbReference type="Proteomes" id="UP000194127">
    <property type="component" value="Unassembled WGS sequence"/>
</dbReference>
<protein>
    <recommendedName>
        <fullName evidence="6">C2H2-type domain-containing protein</fullName>
    </recommendedName>
</protein>
<proteinExistence type="predicted"/>
<keyword evidence="8" id="KW-1185">Reference proteome</keyword>
<dbReference type="GO" id="GO:0008270">
    <property type="term" value="F:zinc ion binding"/>
    <property type="evidence" value="ECO:0007669"/>
    <property type="project" value="UniProtKB-KW"/>
</dbReference>
<dbReference type="Pfam" id="PF13912">
    <property type="entry name" value="zf-C2H2_6"/>
    <property type="match status" value="2"/>
</dbReference>
<dbReference type="InterPro" id="IPR013087">
    <property type="entry name" value="Znf_C2H2_type"/>
</dbReference>
<dbReference type="GO" id="GO:0045944">
    <property type="term" value="P:positive regulation of transcription by RNA polymerase II"/>
    <property type="evidence" value="ECO:0007669"/>
    <property type="project" value="UniProtKB-ARBA"/>
</dbReference>
<dbReference type="Pfam" id="PF12874">
    <property type="entry name" value="zf-met"/>
    <property type="match status" value="1"/>
</dbReference>
<accession>A0A1X6MQK7</accession>
<dbReference type="PANTHER" id="PTHR19818:SF139">
    <property type="entry name" value="PAIR-RULE PROTEIN ODD-PAIRED"/>
    <property type="match status" value="1"/>
</dbReference>
<organism evidence="7 8">
    <name type="scientific">Postia placenta MAD-698-R-SB12</name>
    <dbReference type="NCBI Taxonomy" id="670580"/>
    <lineage>
        <taxon>Eukaryota</taxon>
        <taxon>Fungi</taxon>
        <taxon>Dikarya</taxon>
        <taxon>Basidiomycota</taxon>
        <taxon>Agaricomycotina</taxon>
        <taxon>Agaricomycetes</taxon>
        <taxon>Polyporales</taxon>
        <taxon>Adustoporiaceae</taxon>
        <taxon>Rhodonia</taxon>
    </lineage>
</organism>
<feature type="domain" description="C2H2-type" evidence="6">
    <location>
        <begin position="170"/>
        <end position="199"/>
    </location>
</feature>
<evidence type="ECO:0000256" key="5">
    <source>
        <dbReference type="PROSITE-ProRule" id="PRU00042"/>
    </source>
</evidence>
<evidence type="ECO:0000313" key="8">
    <source>
        <dbReference type="Proteomes" id="UP000194127"/>
    </source>
</evidence>
<keyword evidence="3 5" id="KW-0863">Zinc-finger</keyword>